<comment type="subcellular location">
    <subcellularLocation>
        <location evidence="1">Cell membrane</location>
        <topology evidence="1">Multi-pass membrane protein</topology>
    </subcellularLocation>
</comment>
<keyword evidence="5 8" id="KW-1133">Transmembrane helix</keyword>
<keyword evidence="3" id="KW-1003">Cell membrane</keyword>
<evidence type="ECO:0000256" key="7">
    <source>
        <dbReference type="SAM" id="MobiDB-lite"/>
    </source>
</evidence>
<evidence type="ECO:0000259" key="9">
    <source>
        <dbReference type="Pfam" id="PF09335"/>
    </source>
</evidence>
<dbReference type="PANTHER" id="PTHR42709:SF6">
    <property type="entry name" value="UNDECAPRENYL PHOSPHATE TRANSPORTER A"/>
    <property type="match status" value="1"/>
</dbReference>
<evidence type="ECO:0000313" key="11">
    <source>
        <dbReference type="Proteomes" id="UP000618733"/>
    </source>
</evidence>
<dbReference type="InterPro" id="IPR051311">
    <property type="entry name" value="DedA_domain"/>
</dbReference>
<evidence type="ECO:0000256" key="3">
    <source>
        <dbReference type="ARBA" id="ARBA00022475"/>
    </source>
</evidence>
<feature type="domain" description="VTT" evidence="9">
    <location>
        <begin position="45"/>
        <end position="164"/>
    </location>
</feature>
<reference evidence="10" key="1">
    <citation type="submission" date="2020-12" db="EMBL/GenBank/DDBJ databases">
        <title>Leucobacter sp. CAS2, isolated from Chromium sludge.</title>
        <authorList>
            <person name="Xu Z."/>
        </authorList>
    </citation>
    <scope>NUCLEOTIDE SEQUENCE</scope>
    <source>
        <strain evidence="10">CSA2</strain>
    </source>
</reference>
<dbReference type="Proteomes" id="UP000618733">
    <property type="component" value="Unassembled WGS sequence"/>
</dbReference>
<keyword evidence="4 8" id="KW-0812">Transmembrane</keyword>
<feature type="region of interest" description="Disordered" evidence="7">
    <location>
        <begin position="213"/>
        <end position="269"/>
    </location>
</feature>
<comment type="similarity">
    <text evidence="2">Belongs to the DedA family.</text>
</comment>
<accession>A0A934UX26</accession>
<evidence type="ECO:0000256" key="6">
    <source>
        <dbReference type="ARBA" id="ARBA00023136"/>
    </source>
</evidence>
<evidence type="ECO:0000256" key="5">
    <source>
        <dbReference type="ARBA" id="ARBA00022989"/>
    </source>
</evidence>
<dbReference type="AlphaFoldDB" id="A0A934UX26"/>
<keyword evidence="6 8" id="KW-0472">Membrane</keyword>
<feature type="transmembrane region" description="Helical" evidence="8">
    <location>
        <begin position="144"/>
        <end position="167"/>
    </location>
</feature>
<keyword evidence="11" id="KW-1185">Reference proteome</keyword>
<evidence type="ECO:0000256" key="2">
    <source>
        <dbReference type="ARBA" id="ARBA00010792"/>
    </source>
</evidence>
<dbReference type="RefSeq" id="WP_200131345.1">
    <property type="nucleotide sequence ID" value="NZ_JAEHOI010000002.1"/>
</dbReference>
<feature type="transmembrane region" description="Helical" evidence="8">
    <location>
        <begin position="21"/>
        <end position="40"/>
    </location>
</feature>
<dbReference type="PANTHER" id="PTHR42709">
    <property type="entry name" value="ALKALINE PHOSPHATASE LIKE PROTEIN"/>
    <property type="match status" value="1"/>
</dbReference>
<evidence type="ECO:0000313" key="10">
    <source>
        <dbReference type="EMBL" id="MBK0421161.1"/>
    </source>
</evidence>
<name>A0A934UX26_9MICO</name>
<gene>
    <name evidence="10" type="ORF">JD292_03575</name>
</gene>
<feature type="compositionally biased region" description="Low complexity" evidence="7">
    <location>
        <begin position="221"/>
        <end position="235"/>
    </location>
</feature>
<organism evidence="10 11">
    <name type="scientific">Leucobacter edaphi</name>
    <dbReference type="NCBI Taxonomy" id="2796472"/>
    <lineage>
        <taxon>Bacteria</taxon>
        <taxon>Bacillati</taxon>
        <taxon>Actinomycetota</taxon>
        <taxon>Actinomycetes</taxon>
        <taxon>Micrococcales</taxon>
        <taxon>Microbacteriaceae</taxon>
        <taxon>Leucobacter</taxon>
    </lineage>
</organism>
<dbReference type="EMBL" id="JAEHOI010000002">
    <property type="protein sequence ID" value="MBK0421161.1"/>
    <property type="molecule type" value="Genomic_DNA"/>
</dbReference>
<sequence length="269" mass="28182">MTDLLQHLIEIVRDLDPVLRTIIAGIGIMLETSIFIGLVVPGDTVALVAAVGVTGPGEFVALVAALIIGALIGESVGFLLGRWFGPRLRASRLGRRLGEEKWRVAEHYLGERGGVAVFLSRFLPVFHSLIPLTAGMAGMRYRRFISWTAPASCIWAIVVVSLGSGTAMGLDQLAGRVKGAGFIVIGVVVAVVVTLWLLKRLLLKREQRHLSVRPEVEAAPEEAAAAPAPATDAAAIHGQDHSAGADPAATDPNSGGTPTGPSDSRAATP</sequence>
<dbReference type="InterPro" id="IPR032816">
    <property type="entry name" value="VTT_dom"/>
</dbReference>
<protein>
    <submittedName>
        <fullName evidence="10">DedA family protein</fullName>
    </submittedName>
</protein>
<evidence type="ECO:0000256" key="1">
    <source>
        <dbReference type="ARBA" id="ARBA00004651"/>
    </source>
</evidence>
<dbReference type="GO" id="GO:0005886">
    <property type="term" value="C:plasma membrane"/>
    <property type="evidence" value="ECO:0007669"/>
    <property type="project" value="UniProtKB-SubCell"/>
</dbReference>
<proteinExistence type="inferred from homology"/>
<comment type="caution">
    <text evidence="10">The sequence shown here is derived from an EMBL/GenBank/DDBJ whole genome shotgun (WGS) entry which is preliminary data.</text>
</comment>
<feature type="transmembrane region" description="Helical" evidence="8">
    <location>
        <begin position="179"/>
        <end position="198"/>
    </location>
</feature>
<dbReference type="Pfam" id="PF09335">
    <property type="entry name" value="VTT_dom"/>
    <property type="match status" value="1"/>
</dbReference>
<evidence type="ECO:0000256" key="8">
    <source>
        <dbReference type="SAM" id="Phobius"/>
    </source>
</evidence>
<evidence type="ECO:0000256" key="4">
    <source>
        <dbReference type="ARBA" id="ARBA00022692"/>
    </source>
</evidence>
<feature type="compositionally biased region" description="Polar residues" evidence="7">
    <location>
        <begin position="251"/>
        <end position="269"/>
    </location>
</feature>
<feature type="transmembrane region" description="Helical" evidence="8">
    <location>
        <begin position="60"/>
        <end position="85"/>
    </location>
</feature>